<gene>
    <name evidence="6" type="ORF">OSH07_12705</name>
</gene>
<keyword evidence="7" id="KW-1185">Reference proteome</keyword>
<dbReference type="InterPro" id="IPR000281">
    <property type="entry name" value="HTH_RpiR"/>
</dbReference>
<dbReference type="PANTHER" id="PTHR30514">
    <property type="entry name" value="GLUCOKINASE"/>
    <property type="match status" value="1"/>
</dbReference>
<dbReference type="Pfam" id="PF01380">
    <property type="entry name" value="SIS"/>
    <property type="match status" value="1"/>
</dbReference>
<evidence type="ECO:0000313" key="7">
    <source>
        <dbReference type="Proteomes" id="UP001144805"/>
    </source>
</evidence>
<sequence length="285" mass="31026">MISIAERIHSKYPHMTGALQKFADFVLAEPVKVARISIHEAVKDLDVSVASANRFARAIGYSGYAEFRTELIRSFEPAFDPVKRLQVQVSRTSTSLDVFRASMNEDIANVQTTMDGLSDERANQAVDAVLAARNVIVFGLDNGASCAAILCNELQRLRGNVTSIANYGGAIGVARQFTELGRDDLAIAIAFPNYIRDVIQLASLARAHGTKVLAITDSHQSPLAPLADINLFCRAERQFGSMSNAAAITLIEALVAAVAHRTKRAVELAEQYTTLELPWLERPGQ</sequence>
<dbReference type="EMBL" id="JAPKNK010000004">
    <property type="protein sequence ID" value="MCX5570058.1"/>
    <property type="molecule type" value="Genomic_DNA"/>
</dbReference>
<dbReference type="SUPFAM" id="SSF53697">
    <property type="entry name" value="SIS domain"/>
    <property type="match status" value="1"/>
</dbReference>
<proteinExistence type="predicted"/>
<dbReference type="Pfam" id="PF01418">
    <property type="entry name" value="HTH_6"/>
    <property type="match status" value="1"/>
</dbReference>
<dbReference type="InterPro" id="IPR047640">
    <property type="entry name" value="RpiR-like"/>
</dbReference>
<dbReference type="Proteomes" id="UP001144805">
    <property type="component" value="Unassembled WGS sequence"/>
</dbReference>
<dbReference type="RefSeq" id="WP_266339021.1">
    <property type="nucleotide sequence ID" value="NZ_JAPKNK010000004.1"/>
</dbReference>
<dbReference type="InterPro" id="IPR036388">
    <property type="entry name" value="WH-like_DNA-bd_sf"/>
</dbReference>
<dbReference type="InterPro" id="IPR035472">
    <property type="entry name" value="RpiR-like_SIS"/>
</dbReference>
<keyword evidence="3" id="KW-0804">Transcription</keyword>
<dbReference type="InterPro" id="IPR009057">
    <property type="entry name" value="Homeodomain-like_sf"/>
</dbReference>
<dbReference type="Gene3D" id="3.40.50.10490">
    <property type="entry name" value="Glucose-6-phosphate isomerase like protein, domain 1"/>
    <property type="match status" value="1"/>
</dbReference>
<name>A0A9X3E5Q0_9HYPH</name>
<evidence type="ECO:0000313" key="6">
    <source>
        <dbReference type="EMBL" id="MCX5570058.1"/>
    </source>
</evidence>
<dbReference type="PROSITE" id="PS51464">
    <property type="entry name" value="SIS"/>
    <property type="match status" value="1"/>
</dbReference>
<evidence type="ECO:0000256" key="3">
    <source>
        <dbReference type="ARBA" id="ARBA00023163"/>
    </source>
</evidence>
<reference evidence="6" key="1">
    <citation type="submission" date="2022-11" db="EMBL/GenBank/DDBJ databases">
        <title>Biodiversity and phylogenetic relationships of bacteria.</title>
        <authorList>
            <person name="Machado R.A.R."/>
            <person name="Bhat A."/>
            <person name="Loulou A."/>
            <person name="Kallel S."/>
        </authorList>
    </citation>
    <scope>NUCLEOTIDE SEQUENCE</scope>
    <source>
        <strain evidence="6">K-TC2</strain>
    </source>
</reference>
<dbReference type="SUPFAM" id="SSF46689">
    <property type="entry name" value="Homeodomain-like"/>
    <property type="match status" value="1"/>
</dbReference>
<dbReference type="PROSITE" id="PS51071">
    <property type="entry name" value="HTH_RPIR"/>
    <property type="match status" value="1"/>
</dbReference>
<dbReference type="PANTHER" id="PTHR30514:SF18">
    <property type="entry name" value="RPIR-FAMILY TRANSCRIPTIONAL REGULATOR"/>
    <property type="match status" value="1"/>
</dbReference>
<dbReference type="CDD" id="cd05013">
    <property type="entry name" value="SIS_RpiR"/>
    <property type="match status" value="1"/>
</dbReference>
<evidence type="ECO:0000259" key="5">
    <source>
        <dbReference type="PROSITE" id="PS51464"/>
    </source>
</evidence>
<feature type="domain" description="SIS" evidence="5">
    <location>
        <begin position="125"/>
        <end position="264"/>
    </location>
</feature>
<dbReference type="InterPro" id="IPR001347">
    <property type="entry name" value="SIS_dom"/>
</dbReference>
<feature type="domain" description="HTH rpiR-type" evidence="4">
    <location>
        <begin position="2"/>
        <end position="78"/>
    </location>
</feature>
<organism evidence="6 7">
    <name type="scientific">Kaistia nematophila</name>
    <dbReference type="NCBI Taxonomy" id="2994654"/>
    <lineage>
        <taxon>Bacteria</taxon>
        <taxon>Pseudomonadati</taxon>
        <taxon>Pseudomonadota</taxon>
        <taxon>Alphaproteobacteria</taxon>
        <taxon>Hyphomicrobiales</taxon>
        <taxon>Kaistiaceae</taxon>
        <taxon>Kaistia</taxon>
    </lineage>
</organism>
<keyword evidence="1" id="KW-0805">Transcription regulation</keyword>
<evidence type="ECO:0000256" key="2">
    <source>
        <dbReference type="ARBA" id="ARBA00023125"/>
    </source>
</evidence>
<dbReference type="GO" id="GO:0003700">
    <property type="term" value="F:DNA-binding transcription factor activity"/>
    <property type="evidence" value="ECO:0007669"/>
    <property type="project" value="InterPro"/>
</dbReference>
<dbReference type="AlphaFoldDB" id="A0A9X3E5Q0"/>
<evidence type="ECO:0000256" key="1">
    <source>
        <dbReference type="ARBA" id="ARBA00023015"/>
    </source>
</evidence>
<accession>A0A9X3E5Q0</accession>
<dbReference type="GO" id="GO:0097367">
    <property type="term" value="F:carbohydrate derivative binding"/>
    <property type="evidence" value="ECO:0007669"/>
    <property type="project" value="InterPro"/>
</dbReference>
<dbReference type="Gene3D" id="1.10.10.10">
    <property type="entry name" value="Winged helix-like DNA-binding domain superfamily/Winged helix DNA-binding domain"/>
    <property type="match status" value="1"/>
</dbReference>
<dbReference type="GO" id="GO:1901135">
    <property type="term" value="P:carbohydrate derivative metabolic process"/>
    <property type="evidence" value="ECO:0007669"/>
    <property type="project" value="InterPro"/>
</dbReference>
<keyword evidence="2" id="KW-0238">DNA-binding</keyword>
<evidence type="ECO:0000259" key="4">
    <source>
        <dbReference type="PROSITE" id="PS51071"/>
    </source>
</evidence>
<dbReference type="InterPro" id="IPR046348">
    <property type="entry name" value="SIS_dom_sf"/>
</dbReference>
<comment type="caution">
    <text evidence="6">The sequence shown here is derived from an EMBL/GenBank/DDBJ whole genome shotgun (WGS) entry which is preliminary data.</text>
</comment>
<dbReference type="GO" id="GO:0003677">
    <property type="term" value="F:DNA binding"/>
    <property type="evidence" value="ECO:0007669"/>
    <property type="project" value="UniProtKB-KW"/>
</dbReference>
<protein>
    <submittedName>
        <fullName evidence="6">MurR/RpiR family transcriptional regulator</fullName>
    </submittedName>
</protein>